<dbReference type="PANTHER" id="PTHR34047">
    <property type="entry name" value="NUCLEAR INTRON MATURASE 1, MITOCHONDRIAL-RELATED"/>
    <property type="match status" value="1"/>
</dbReference>
<evidence type="ECO:0000313" key="3">
    <source>
        <dbReference type="EMBL" id="QNN57924.1"/>
    </source>
</evidence>
<dbReference type="EMBL" id="CP060714">
    <property type="protein sequence ID" value="QNN57924.1"/>
    <property type="molecule type" value="Genomic_DNA"/>
</dbReference>
<dbReference type="InterPro" id="IPR051083">
    <property type="entry name" value="GrpII_Intron_Splice-Mob/Def"/>
</dbReference>
<evidence type="ECO:0000259" key="2">
    <source>
        <dbReference type="PROSITE" id="PS50878"/>
    </source>
</evidence>
<dbReference type="KEGG" id="drg:H9K76_03335"/>
<dbReference type="GO" id="GO:0003964">
    <property type="term" value="F:RNA-directed DNA polymerase activity"/>
    <property type="evidence" value="ECO:0007669"/>
    <property type="project" value="UniProtKB-KW"/>
</dbReference>
<protein>
    <submittedName>
        <fullName evidence="3">RNA-directed DNA polymerase</fullName>
    </submittedName>
</protein>
<dbReference type="PANTHER" id="PTHR34047:SF8">
    <property type="entry name" value="PROTEIN YKFC"/>
    <property type="match status" value="1"/>
</dbReference>
<dbReference type="InterPro" id="IPR000477">
    <property type="entry name" value="RT_dom"/>
</dbReference>
<sequence>MSILDPKYQRLGPSLALLTDEAVLAQAWKKTDSDVRRHNWYADILELEQTSLLLPQKLRDWASELNLGPGLPKTTPARVVHAPKNAKWYFPEEKTGGWHFKPQVDAKGKKAMQPDLRPLAHLTIRDQVMATAVMVCVADAVESLQGNTDSSLCPSPSAARKHVLSYGNRLFCDWTSGPTGRQQARFRWGNVTTYSQFFKDYERFLERPASVCRELLPSLQGKRLYVIKLDLAKFYDCVDQSRALARLKGMWAAYAQEFGAPQAVTDEADQNAFWLAAERVLQWFWHAEDSKKIGSSTMGLPQGLIASGFLANAYMHDFDRQVAAKIDTEIDVSNIRNSLTDTGLATVKLLDYCRYVDDMRLVVALPLNEAANLPLEHLASVISAWINQALEAYEGDGSRLSTNPEKSEAVAWEDFAVQGSTSQFMRGVQGQISTAPDPTTLLQVTGSLDHLLWLADALNDDIHVDGNLLALSRIALPKVDVRDDTIRRFAANRLRQVLRLRRSMADPELPGLDAMSSTEVSELRALDHEMETVARKLVACWSRNPALTTVLRCGVDIFPSVELLRPVTEALLSKLAKLNKETLVAFYVLADLFKAAAVETGLHRPESYPADSDIHAYRAELIQLALGLLSKPKLPWYLHQQIALFMAVMQFPIDLPHKQRELTQYSKLHSALRYEVPKLPDTDYLTAGLLVLRITGERAKFVIWLGHWLDKLTKSQAMKLIDQVAMIEPAVLTDVLRAHSVTSRKAWLERVRLHVPWTASLDHSEPLADWRPGKRSLARITAHPENPFVQENALLKLASALLNNGAQALEDDRICIHKIEVECSKWPTIQNPETSIEISIIDGEVYAPPWTETPPWVQADMRWAYRLGRLLRAAIVGESDYTSRHYPLRESAFDRYRGLQSSWYKRRMGLMPLTAGLGAEPTPISPWLNELIMRLLQWPGLELQRDGVVEFSIARHPADLLRLITKRQQIQHGCYGKLSQLPAYLLPVDGSASMDLRRFKVALVQTLMPKDADFSSTDPLLWMPEYRARHRAHLASMCRLITQQLAAGRFAAKRTDVDQARRLDLIVFPELAIHPDDMWLLKRLSDSTGAVIFAGQTFVQHPYLKKPINRAFWLLRQTTKAGRSIATVYQGKQNGIPWEVSNGVVGHRPYQVVVQFSDKQGRSANLTGAICYDATDLKLSADMRDVSDGFVIAALNKDINTFDTMASALQFHMYQPVMLVNTGQYGGSTAQAPFKEHHERHIAHVHGNNQAAVSLFEVDLTTFKSAAKVPAPKEKKTAPAGFKGRK</sequence>
<dbReference type="Proteomes" id="UP000515811">
    <property type="component" value="Chromosome"/>
</dbReference>
<gene>
    <name evidence="3" type="ORF">H9K76_03335</name>
</gene>
<accession>A0A7G9RQP9</accession>
<reference evidence="3 4" key="1">
    <citation type="submission" date="2020-08" db="EMBL/GenBank/DDBJ databases">
        <title>Genome sequence of Diaphorobacter ruginosibacter DSM 27467T.</title>
        <authorList>
            <person name="Hyun D.-W."/>
            <person name="Bae J.-W."/>
        </authorList>
    </citation>
    <scope>NUCLEOTIDE SEQUENCE [LARGE SCALE GENOMIC DNA]</scope>
    <source>
        <strain evidence="3 4">DSM 27467</strain>
    </source>
</reference>
<keyword evidence="3" id="KW-0808">Transferase</keyword>
<dbReference type="RefSeq" id="WP_187598169.1">
    <property type="nucleotide sequence ID" value="NZ_CP060714.1"/>
</dbReference>
<organism evidence="3 4">
    <name type="scientific">Diaphorobacter ruginosibacter</name>
    <dbReference type="NCBI Taxonomy" id="1715720"/>
    <lineage>
        <taxon>Bacteria</taxon>
        <taxon>Pseudomonadati</taxon>
        <taxon>Pseudomonadota</taxon>
        <taxon>Betaproteobacteria</taxon>
        <taxon>Burkholderiales</taxon>
        <taxon>Comamonadaceae</taxon>
        <taxon>Diaphorobacter</taxon>
    </lineage>
</organism>
<dbReference type="PROSITE" id="PS50878">
    <property type="entry name" value="RT_POL"/>
    <property type="match status" value="1"/>
</dbReference>
<comment type="similarity">
    <text evidence="1">Belongs to the bacterial reverse transcriptase family.</text>
</comment>
<keyword evidence="3" id="KW-0695">RNA-directed DNA polymerase</keyword>
<name>A0A7G9RQP9_9BURK</name>
<evidence type="ECO:0000313" key="4">
    <source>
        <dbReference type="Proteomes" id="UP000515811"/>
    </source>
</evidence>
<evidence type="ECO:0000256" key="1">
    <source>
        <dbReference type="ARBA" id="ARBA00034120"/>
    </source>
</evidence>
<dbReference type="CDD" id="cd01646">
    <property type="entry name" value="RT_Bac_retron_I"/>
    <property type="match status" value="1"/>
</dbReference>
<keyword evidence="3" id="KW-0548">Nucleotidyltransferase</keyword>
<proteinExistence type="inferred from homology"/>
<keyword evidence="4" id="KW-1185">Reference proteome</keyword>
<feature type="domain" description="Reverse transcriptase" evidence="2">
    <location>
        <begin position="63"/>
        <end position="458"/>
    </location>
</feature>